<feature type="compositionally biased region" description="Basic and acidic residues" evidence="1">
    <location>
        <begin position="64"/>
        <end position="81"/>
    </location>
</feature>
<gene>
    <name evidence="2" type="ORF">ARMOST_20448</name>
</gene>
<feature type="region of interest" description="Disordered" evidence="1">
    <location>
        <begin position="53"/>
        <end position="81"/>
    </location>
</feature>
<keyword evidence="3" id="KW-1185">Reference proteome</keyword>
<accession>A0A284S7H7</accession>
<proteinExistence type="predicted"/>
<evidence type="ECO:0000256" key="1">
    <source>
        <dbReference type="SAM" id="MobiDB-lite"/>
    </source>
</evidence>
<dbReference type="AlphaFoldDB" id="A0A284S7H7"/>
<sequence length="190" mass="21367">MNLVASDISFSLWVDRRVLLCEIGLNYFYLSLGAPSDTRLRRSFQFGLSRSTLVNSRSPGSDMVSEKDKDRRRTSASSRDGKDGVDSLLIVTTVSEGYDSLSTWRYCLHLGELVLIPLASLVLVFTGIDDQNNIRKDKRCGPLTVFLLRCVLSTVLVLWRAGGIDDYESVPIGQNFRQGHNISCYRIQPR</sequence>
<evidence type="ECO:0000313" key="2">
    <source>
        <dbReference type="EMBL" id="SJL16916.1"/>
    </source>
</evidence>
<name>A0A284S7H7_ARMOS</name>
<organism evidence="2 3">
    <name type="scientific">Armillaria ostoyae</name>
    <name type="common">Armillaria root rot fungus</name>
    <dbReference type="NCBI Taxonomy" id="47428"/>
    <lineage>
        <taxon>Eukaryota</taxon>
        <taxon>Fungi</taxon>
        <taxon>Dikarya</taxon>
        <taxon>Basidiomycota</taxon>
        <taxon>Agaricomycotina</taxon>
        <taxon>Agaricomycetes</taxon>
        <taxon>Agaricomycetidae</taxon>
        <taxon>Agaricales</taxon>
        <taxon>Marasmiineae</taxon>
        <taxon>Physalacriaceae</taxon>
        <taxon>Armillaria</taxon>
    </lineage>
</organism>
<dbReference type="Proteomes" id="UP000219338">
    <property type="component" value="Unassembled WGS sequence"/>
</dbReference>
<dbReference type="EMBL" id="FUEG01000039">
    <property type="protein sequence ID" value="SJL16916.1"/>
    <property type="molecule type" value="Genomic_DNA"/>
</dbReference>
<evidence type="ECO:0000313" key="3">
    <source>
        <dbReference type="Proteomes" id="UP000219338"/>
    </source>
</evidence>
<reference evidence="3" key="1">
    <citation type="journal article" date="2017" name="Nat. Ecol. Evol.">
        <title>Genome expansion and lineage-specific genetic innovations in the forest pathogenic fungi Armillaria.</title>
        <authorList>
            <person name="Sipos G."/>
            <person name="Prasanna A.N."/>
            <person name="Walter M.C."/>
            <person name="O'Connor E."/>
            <person name="Balint B."/>
            <person name="Krizsan K."/>
            <person name="Kiss B."/>
            <person name="Hess J."/>
            <person name="Varga T."/>
            <person name="Slot J."/>
            <person name="Riley R."/>
            <person name="Boka B."/>
            <person name="Rigling D."/>
            <person name="Barry K."/>
            <person name="Lee J."/>
            <person name="Mihaltcheva S."/>
            <person name="LaButti K."/>
            <person name="Lipzen A."/>
            <person name="Waldron R."/>
            <person name="Moloney N.M."/>
            <person name="Sperisen C."/>
            <person name="Kredics L."/>
            <person name="Vagvoelgyi C."/>
            <person name="Patrignani A."/>
            <person name="Fitzpatrick D."/>
            <person name="Nagy I."/>
            <person name="Doyle S."/>
            <person name="Anderson J.B."/>
            <person name="Grigoriev I.V."/>
            <person name="Gueldener U."/>
            <person name="Muensterkoetter M."/>
            <person name="Nagy L.G."/>
        </authorList>
    </citation>
    <scope>NUCLEOTIDE SEQUENCE [LARGE SCALE GENOMIC DNA]</scope>
    <source>
        <strain evidence="3">C18/9</strain>
    </source>
</reference>
<protein>
    <submittedName>
        <fullName evidence="2">Uncharacterized protein</fullName>
    </submittedName>
</protein>